<dbReference type="EMBL" id="BNJQ01000011">
    <property type="protein sequence ID" value="GHP05818.1"/>
    <property type="molecule type" value="Genomic_DNA"/>
</dbReference>
<feature type="region of interest" description="Disordered" evidence="1">
    <location>
        <begin position="40"/>
        <end position="66"/>
    </location>
</feature>
<accession>A0A830HG84</accession>
<keyword evidence="3" id="KW-1185">Reference proteome</keyword>
<proteinExistence type="predicted"/>
<dbReference type="AlphaFoldDB" id="A0A830HG84"/>
<organism evidence="2 3">
    <name type="scientific">Pycnococcus provasolii</name>
    <dbReference type="NCBI Taxonomy" id="41880"/>
    <lineage>
        <taxon>Eukaryota</taxon>
        <taxon>Viridiplantae</taxon>
        <taxon>Chlorophyta</taxon>
        <taxon>Pseudoscourfieldiophyceae</taxon>
        <taxon>Pseudoscourfieldiales</taxon>
        <taxon>Pycnococcaceae</taxon>
        <taxon>Pycnococcus</taxon>
    </lineage>
</organism>
<sequence length="193" mass="20311">MREVFRDGDALTCLWGKGATVMDKNGKPRFQSGSATTFLPRTTRKHKPKTDKSQLTQPLSGKLEPGSTVAMRGALLASFPTLKSRVRYSDGSKPQATNATPASSKKGGVPELALVPNARASARGSSRKSDVPGTPQGLTERGKHLAEVARGAQEEVARSGVPDDEGIAMWSGAAVFQQGRLVGSTSHANADIV</sequence>
<evidence type="ECO:0000313" key="2">
    <source>
        <dbReference type="EMBL" id="GHP05818.1"/>
    </source>
</evidence>
<evidence type="ECO:0000256" key="1">
    <source>
        <dbReference type="SAM" id="MobiDB-lite"/>
    </source>
</evidence>
<evidence type="ECO:0000313" key="3">
    <source>
        <dbReference type="Proteomes" id="UP000660262"/>
    </source>
</evidence>
<protein>
    <submittedName>
        <fullName evidence="2">Uncharacterized protein</fullName>
    </submittedName>
</protein>
<gene>
    <name evidence="2" type="ORF">PPROV_000456500</name>
</gene>
<feature type="compositionally biased region" description="Polar residues" evidence="1">
    <location>
        <begin position="92"/>
        <end position="103"/>
    </location>
</feature>
<dbReference type="Proteomes" id="UP000660262">
    <property type="component" value="Unassembled WGS sequence"/>
</dbReference>
<comment type="caution">
    <text evidence="2">The sequence shown here is derived from an EMBL/GenBank/DDBJ whole genome shotgun (WGS) entry which is preliminary data.</text>
</comment>
<feature type="region of interest" description="Disordered" evidence="1">
    <location>
        <begin position="86"/>
        <end position="141"/>
    </location>
</feature>
<name>A0A830HG84_9CHLO</name>
<reference evidence="2" key="1">
    <citation type="submission" date="2020-10" db="EMBL/GenBank/DDBJ databases">
        <title>Unveiling of a novel bifunctional photoreceptor, Dualchrome1, isolated from a cosmopolitan green alga.</title>
        <authorList>
            <person name="Suzuki S."/>
            <person name="Kawachi M."/>
        </authorList>
    </citation>
    <scope>NUCLEOTIDE SEQUENCE</scope>
    <source>
        <strain evidence="2">NIES 2893</strain>
    </source>
</reference>